<dbReference type="InterPro" id="IPR009008">
    <property type="entry name" value="Val/Leu/Ile-tRNA-synth_edit"/>
</dbReference>
<dbReference type="Gene3D" id="3.40.50.620">
    <property type="entry name" value="HUPs"/>
    <property type="match status" value="2"/>
</dbReference>
<dbReference type="InterPro" id="IPR033708">
    <property type="entry name" value="Anticodon_Ile_BEm"/>
</dbReference>
<feature type="domain" description="Aminoacyl-tRNA synthetase class Ia" evidence="11">
    <location>
        <begin position="74"/>
        <end position="691"/>
    </location>
</feature>
<dbReference type="InterPro" id="IPR002301">
    <property type="entry name" value="Ile-tRNA-ligase"/>
</dbReference>
<dbReference type="Gene3D" id="1.10.730.20">
    <property type="match status" value="1"/>
</dbReference>
<feature type="domain" description="Methionyl/Valyl/Leucyl/Isoleucyl-tRNA synthetase anticodon-binding" evidence="12">
    <location>
        <begin position="732"/>
        <end position="894"/>
    </location>
</feature>
<dbReference type="InterPro" id="IPR014729">
    <property type="entry name" value="Rossmann-like_a/b/a_fold"/>
</dbReference>
<dbReference type="GO" id="GO:0032543">
    <property type="term" value="P:mitochondrial translation"/>
    <property type="evidence" value="ECO:0007669"/>
    <property type="project" value="TreeGrafter"/>
</dbReference>
<dbReference type="EMBL" id="MCFC01000019">
    <property type="protein sequence ID" value="ORY30574.1"/>
    <property type="molecule type" value="Genomic_DNA"/>
</dbReference>
<dbReference type="PANTHER" id="PTHR42765">
    <property type="entry name" value="SOLEUCYL-TRNA SYNTHETASE"/>
    <property type="match status" value="1"/>
</dbReference>
<keyword evidence="8 10" id="KW-0030">Aminoacyl-tRNA synthetase</keyword>
<keyword evidence="7 10" id="KW-0648">Protein biosynthesis</keyword>
<evidence type="ECO:0000313" key="14">
    <source>
        <dbReference type="Proteomes" id="UP000193986"/>
    </source>
</evidence>
<comment type="similarity">
    <text evidence="1 10">Belongs to the class-I aminoacyl-tRNA synthetase family.</text>
</comment>
<evidence type="ECO:0000256" key="7">
    <source>
        <dbReference type="ARBA" id="ARBA00022917"/>
    </source>
</evidence>
<keyword evidence="6 10" id="KW-0067">ATP-binding</keyword>
<dbReference type="SUPFAM" id="SSF47323">
    <property type="entry name" value="Anticodon-binding domain of a subclass of class I aminoacyl-tRNA synthetases"/>
    <property type="match status" value="1"/>
</dbReference>
<accession>A0A1Y2B770</accession>
<keyword evidence="4 10" id="KW-0436">Ligase</keyword>
<evidence type="ECO:0000256" key="8">
    <source>
        <dbReference type="ARBA" id="ARBA00023146"/>
    </source>
</evidence>
<evidence type="ECO:0000256" key="5">
    <source>
        <dbReference type="ARBA" id="ARBA00022741"/>
    </source>
</evidence>
<dbReference type="InterPro" id="IPR009080">
    <property type="entry name" value="tRNAsynth_Ia_anticodon-bd"/>
</dbReference>
<reference evidence="13 14" key="1">
    <citation type="submission" date="2016-07" db="EMBL/GenBank/DDBJ databases">
        <title>Pervasive Adenine N6-methylation of Active Genes in Fungi.</title>
        <authorList>
            <consortium name="DOE Joint Genome Institute"/>
            <person name="Mondo S.J."/>
            <person name="Dannebaum R.O."/>
            <person name="Kuo R.C."/>
            <person name="Labutti K."/>
            <person name="Haridas S."/>
            <person name="Kuo A."/>
            <person name="Salamov A."/>
            <person name="Ahrendt S.R."/>
            <person name="Lipzen A."/>
            <person name="Sullivan W."/>
            <person name="Andreopoulos W.B."/>
            <person name="Clum A."/>
            <person name="Lindquist E."/>
            <person name="Daum C."/>
            <person name="Ramamoorthy G.K."/>
            <person name="Gryganskyi A."/>
            <person name="Culley D."/>
            <person name="Magnuson J.K."/>
            <person name="James T.Y."/>
            <person name="O'Malley M.A."/>
            <person name="Stajich J.E."/>
            <person name="Spatafora J.W."/>
            <person name="Visel A."/>
            <person name="Grigoriev I.V."/>
        </authorList>
    </citation>
    <scope>NUCLEOTIDE SEQUENCE [LARGE SCALE GENOMIC DNA]</scope>
    <source>
        <strain evidence="13 14">68-887.2</strain>
    </source>
</reference>
<organism evidence="13 14">
    <name type="scientific">Naematelia encephala</name>
    <dbReference type="NCBI Taxonomy" id="71784"/>
    <lineage>
        <taxon>Eukaryota</taxon>
        <taxon>Fungi</taxon>
        <taxon>Dikarya</taxon>
        <taxon>Basidiomycota</taxon>
        <taxon>Agaricomycotina</taxon>
        <taxon>Tremellomycetes</taxon>
        <taxon>Tremellales</taxon>
        <taxon>Naemateliaceae</taxon>
        <taxon>Naematelia</taxon>
    </lineage>
</organism>
<dbReference type="Proteomes" id="UP000193986">
    <property type="component" value="Unassembled WGS sequence"/>
</dbReference>
<dbReference type="Pfam" id="PF08264">
    <property type="entry name" value="Anticodon_1"/>
    <property type="match status" value="1"/>
</dbReference>
<dbReference type="PRINTS" id="PR00984">
    <property type="entry name" value="TRNASYNTHILE"/>
</dbReference>
<dbReference type="PANTHER" id="PTHR42765:SF1">
    <property type="entry name" value="ISOLEUCINE--TRNA LIGASE, MITOCHONDRIAL"/>
    <property type="match status" value="1"/>
</dbReference>
<evidence type="ECO:0000313" key="13">
    <source>
        <dbReference type="EMBL" id="ORY30574.1"/>
    </source>
</evidence>
<dbReference type="PROSITE" id="PS00178">
    <property type="entry name" value="AA_TRNA_LIGASE_I"/>
    <property type="match status" value="1"/>
</dbReference>
<dbReference type="FunFam" id="3.40.50.620:FF:000092">
    <property type="entry name" value="Isoleucine--tRNA ligase"/>
    <property type="match status" value="1"/>
</dbReference>
<dbReference type="InterPro" id="IPR002300">
    <property type="entry name" value="aa-tRNA-synth_Ia"/>
</dbReference>
<dbReference type="Pfam" id="PF00133">
    <property type="entry name" value="tRNA-synt_1"/>
    <property type="match status" value="1"/>
</dbReference>
<dbReference type="STRING" id="71784.A0A1Y2B770"/>
<gene>
    <name evidence="13" type="ORF">BCR39DRAFT_528900</name>
</gene>
<dbReference type="GO" id="GO:0006428">
    <property type="term" value="P:isoleucyl-tRNA aminoacylation"/>
    <property type="evidence" value="ECO:0007669"/>
    <property type="project" value="InterPro"/>
</dbReference>
<dbReference type="InterPro" id="IPR050081">
    <property type="entry name" value="Ile-tRNA_ligase"/>
</dbReference>
<proteinExistence type="inferred from homology"/>
<evidence type="ECO:0000256" key="6">
    <source>
        <dbReference type="ARBA" id="ARBA00022840"/>
    </source>
</evidence>
<sequence length="980" mass="109222">MSLLNRLPIVPLRLISYHLYASLSHSAYRTYATYADQSSPKKAYSHTLLLPKTSMPIKHKDPGIAEKRWRARTTDELYSKQAKDNPERTFILHDGPPYANGNLHMGHALNRVLKDIIIRYKVLRGHKVHYVPGWDCHGLPIEQKALATLGVSHTTLDPVRIRQVARDTALEAIEVQKAEMRDIGAMADWDGPGGTYRTLDHDYEIRQLRLFSSMVGKGLITHRLRPTYYSPSSRTALAEAELSYKDHESRSVYVAFPVEESDMSESLKTAYRQTSGEGLSLAIWTTTPWSLPGNEGVAVHQDLDYLLVSHRGRILVIQADRLQPLQDVLGELPILKSLSGAGLIGTRYTHLFHPSDLLAPRPTVFHSGHVTTESGTGLVHSAPAHGQEDYQAFSAAGIPSELRCPIDDDGRFTSKLLDWCDGAGALVGREVLGDGTDIMVDLLNEHHYLLAEQTIQHRYPHDWKTKKPIIVRATPQWFADVETIKPAAIQAIKETKFYPSNSRHRLESHITSRAEWCISRQRSWGVPIPALYNVAGDPLMTEDSLDHIISVLEEKGTDHWWSGPIEDFIPLSHQDQTLRKGTDTLDVWFDSGSSWTLLPAVADVYLEGSDQHRGWFQSSLLTHVATDMSAPFRNVITHGFITDEQGQKMSKSSGNGLSPMDIIHGNGRPSLGADALRVWAASVEYQRDVSIGPSALAQASEALRKLRNTARFLIANAPDDIGLEEVNLSLIDRYVLHELSCLEKSSIEAYDDFAFHRVLLTAHSFASNTLSSFYFEVIKDTLYCNAADDPARRAIIATLQHVNDDLTSADEQVLRTFTKIIAPIAPHLAEELYETAGRGTRSSVFLDQWNPDVTWLDSNLKIAMDQILTLRVESQRLVEAARQDKNIKTAAEADLWVDGESKIVEMLLNVPNFTGSSIVRLPTSPPQPAWSYKKVLAIGEGSVSLQLVPAQLQQCPRCWLYTAPLIDSLCPRCTAVVGLG</sequence>
<dbReference type="SUPFAM" id="SSF50677">
    <property type="entry name" value="ValRS/IleRS/LeuRS editing domain"/>
    <property type="match status" value="1"/>
</dbReference>
<keyword evidence="14" id="KW-1185">Reference proteome</keyword>
<keyword evidence="5 10" id="KW-0547">Nucleotide-binding</keyword>
<dbReference type="SUPFAM" id="SSF52374">
    <property type="entry name" value="Nucleotidylyl transferase"/>
    <property type="match status" value="1"/>
</dbReference>
<dbReference type="GO" id="GO:0000049">
    <property type="term" value="F:tRNA binding"/>
    <property type="evidence" value="ECO:0007669"/>
    <property type="project" value="InterPro"/>
</dbReference>
<evidence type="ECO:0000259" key="12">
    <source>
        <dbReference type="Pfam" id="PF08264"/>
    </source>
</evidence>
<evidence type="ECO:0000256" key="9">
    <source>
        <dbReference type="ARBA" id="ARBA00032665"/>
    </source>
</evidence>
<dbReference type="OrthoDB" id="10264412at2759"/>
<protein>
    <recommendedName>
        <fullName evidence="2">isoleucine--tRNA ligase</fullName>
        <ecNumber evidence="2">6.1.1.5</ecNumber>
    </recommendedName>
    <alternativeName>
        <fullName evidence="9">Isoleucyl-tRNA synthetase</fullName>
    </alternativeName>
</protein>
<dbReference type="CDD" id="cd07960">
    <property type="entry name" value="Anticodon_Ia_Ile_BEm"/>
    <property type="match status" value="1"/>
</dbReference>
<dbReference type="Gene3D" id="3.90.740.10">
    <property type="entry name" value="Valyl/Leucyl/Isoleucyl-tRNA synthetase, editing domain"/>
    <property type="match status" value="1"/>
</dbReference>
<evidence type="ECO:0000259" key="11">
    <source>
        <dbReference type="Pfam" id="PF00133"/>
    </source>
</evidence>
<evidence type="ECO:0000256" key="4">
    <source>
        <dbReference type="ARBA" id="ARBA00022598"/>
    </source>
</evidence>
<evidence type="ECO:0000256" key="3">
    <source>
        <dbReference type="ARBA" id="ARBA00022490"/>
    </source>
</evidence>
<dbReference type="InterPro" id="IPR013155">
    <property type="entry name" value="M/V/L/I-tRNA-synth_anticd-bd"/>
</dbReference>
<evidence type="ECO:0000256" key="2">
    <source>
        <dbReference type="ARBA" id="ARBA00013165"/>
    </source>
</evidence>
<dbReference type="AlphaFoldDB" id="A0A1Y2B770"/>
<dbReference type="GO" id="GO:0005739">
    <property type="term" value="C:mitochondrion"/>
    <property type="evidence" value="ECO:0007669"/>
    <property type="project" value="TreeGrafter"/>
</dbReference>
<comment type="caution">
    <text evidence="13">The sequence shown here is derived from an EMBL/GenBank/DDBJ whole genome shotgun (WGS) entry which is preliminary data.</text>
</comment>
<dbReference type="InterPro" id="IPR001412">
    <property type="entry name" value="aa-tRNA-synth_I_CS"/>
</dbReference>
<dbReference type="GO" id="GO:0005524">
    <property type="term" value="F:ATP binding"/>
    <property type="evidence" value="ECO:0007669"/>
    <property type="project" value="UniProtKB-KW"/>
</dbReference>
<keyword evidence="3" id="KW-0963">Cytoplasm</keyword>
<dbReference type="InterPro" id="IPR023585">
    <property type="entry name" value="Ile-tRNA-ligase_type1"/>
</dbReference>
<dbReference type="GO" id="GO:0002161">
    <property type="term" value="F:aminoacyl-tRNA deacylase activity"/>
    <property type="evidence" value="ECO:0007669"/>
    <property type="project" value="InterPro"/>
</dbReference>
<dbReference type="Gene3D" id="1.10.10.830">
    <property type="entry name" value="Ile-tRNA synthetase CP2 domain-like"/>
    <property type="match status" value="1"/>
</dbReference>
<name>A0A1Y2B770_9TREE</name>
<evidence type="ECO:0000256" key="10">
    <source>
        <dbReference type="RuleBase" id="RU363035"/>
    </source>
</evidence>
<dbReference type="GO" id="GO:0004822">
    <property type="term" value="F:isoleucine-tRNA ligase activity"/>
    <property type="evidence" value="ECO:0007669"/>
    <property type="project" value="UniProtKB-EC"/>
</dbReference>
<dbReference type="NCBIfam" id="TIGR00392">
    <property type="entry name" value="ileS"/>
    <property type="match status" value="1"/>
</dbReference>
<dbReference type="FunCoup" id="A0A1Y2B770">
    <property type="interactions" value="411"/>
</dbReference>
<dbReference type="EC" id="6.1.1.5" evidence="2"/>
<dbReference type="InParanoid" id="A0A1Y2B770"/>
<evidence type="ECO:0000256" key="1">
    <source>
        <dbReference type="ARBA" id="ARBA00005594"/>
    </source>
</evidence>
<dbReference type="HAMAP" id="MF_02002">
    <property type="entry name" value="Ile_tRNA_synth_type1"/>
    <property type="match status" value="1"/>
</dbReference>